<dbReference type="PANTHER" id="PTHR20883:SF48">
    <property type="entry name" value="ECTOINE DIOXYGENASE"/>
    <property type="match status" value="1"/>
</dbReference>
<dbReference type="Gene3D" id="2.60.120.620">
    <property type="entry name" value="q2cbj1_9rhob like domain"/>
    <property type="match status" value="1"/>
</dbReference>
<gene>
    <name evidence="2" type="ORF">V202x_53550</name>
</gene>
<dbReference type="GO" id="GO:0016706">
    <property type="term" value="F:2-oxoglutarate-dependent dioxygenase activity"/>
    <property type="evidence" value="ECO:0007669"/>
    <property type="project" value="UniProtKB-ARBA"/>
</dbReference>
<keyword evidence="2" id="KW-0560">Oxidoreductase</keyword>
<dbReference type="OrthoDB" id="9814777at2"/>
<dbReference type="InterPro" id="IPR008775">
    <property type="entry name" value="Phytyl_CoA_dOase-like"/>
</dbReference>
<dbReference type="RefSeq" id="WP_145179723.1">
    <property type="nucleotide sequence ID" value="NZ_CP037422.1"/>
</dbReference>
<dbReference type="GO" id="GO:0005506">
    <property type="term" value="F:iron ion binding"/>
    <property type="evidence" value="ECO:0007669"/>
    <property type="project" value="UniProtKB-ARBA"/>
</dbReference>
<sequence>MTESKEFQAVPEEEELSQIERDLKFYPSTTTDPQVLTSAQIEQFNQDGYLRSLRIFNEQEVAVNRQYFDALLEKVMAEGGDSYSISTAHMKYGKVYDLLTHPKIVAYVKDLLGDNLIAWGSHFFCKMPHDGKSVSWHQDASYWPLSPSKAVTVWLAIDDADPENANMRFIAGSHHHGHMTYRPSGSHEDNVLNQTIENPEQYGSPVDDSLKAGEISIHSDLLLHGSEANESDRRRCGLTLRYCAADVRAGMDWNAKGVIVAGTDPSGHWLNPARPEND</sequence>
<dbReference type="Proteomes" id="UP000318384">
    <property type="component" value="Chromosome"/>
</dbReference>
<protein>
    <submittedName>
        <fullName evidence="2">Phytanoyl-CoA dioxygenase (PhyH)</fullName>
    </submittedName>
</protein>
<comment type="cofactor">
    <cofactor evidence="1">
        <name>Fe(2+)</name>
        <dbReference type="ChEBI" id="CHEBI:29033"/>
    </cofactor>
</comment>
<accession>A0A517X358</accession>
<organism evidence="2 3">
    <name type="scientific">Gimesia aquarii</name>
    <dbReference type="NCBI Taxonomy" id="2527964"/>
    <lineage>
        <taxon>Bacteria</taxon>
        <taxon>Pseudomonadati</taxon>
        <taxon>Planctomycetota</taxon>
        <taxon>Planctomycetia</taxon>
        <taxon>Planctomycetales</taxon>
        <taxon>Planctomycetaceae</taxon>
        <taxon>Gimesia</taxon>
    </lineage>
</organism>
<evidence type="ECO:0000313" key="3">
    <source>
        <dbReference type="Proteomes" id="UP000318384"/>
    </source>
</evidence>
<name>A0A517X358_9PLAN</name>
<dbReference type="Pfam" id="PF05721">
    <property type="entry name" value="PhyH"/>
    <property type="match status" value="1"/>
</dbReference>
<dbReference type="EMBL" id="CP037422">
    <property type="protein sequence ID" value="QDU11930.1"/>
    <property type="molecule type" value="Genomic_DNA"/>
</dbReference>
<dbReference type="PANTHER" id="PTHR20883">
    <property type="entry name" value="PHYTANOYL-COA DIOXYGENASE DOMAIN CONTAINING 1"/>
    <property type="match status" value="1"/>
</dbReference>
<evidence type="ECO:0000313" key="2">
    <source>
        <dbReference type="EMBL" id="QDU11930.1"/>
    </source>
</evidence>
<dbReference type="SUPFAM" id="SSF51197">
    <property type="entry name" value="Clavaminate synthase-like"/>
    <property type="match status" value="1"/>
</dbReference>
<dbReference type="AlphaFoldDB" id="A0A517X358"/>
<reference evidence="2 3" key="1">
    <citation type="submission" date="2019-03" db="EMBL/GenBank/DDBJ databases">
        <title>Deep-cultivation of Planctomycetes and their phenomic and genomic characterization uncovers novel biology.</title>
        <authorList>
            <person name="Wiegand S."/>
            <person name="Jogler M."/>
            <person name="Boedeker C."/>
            <person name="Pinto D."/>
            <person name="Vollmers J."/>
            <person name="Rivas-Marin E."/>
            <person name="Kohn T."/>
            <person name="Peeters S.H."/>
            <person name="Heuer A."/>
            <person name="Rast P."/>
            <person name="Oberbeckmann S."/>
            <person name="Bunk B."/>
            <person name="Jeske O."/>
            <person name="Meyerdierks A."/>
            <person name="Storesund J.E."/>
            <person name="Kallscheuer N."/>
            <person name="Luecker S."/>
            <person name="Lage O.M."/>
            <person name="Pohl T."/>
            <person name="Merkel B.J."/>
            <person name="Hornburger P."/>
            <person name="Mueller R.-W."/>
            <person name="Bruemmer F."/>
            <person name="Labrenz M."/>
            <person name="Spormann A.M."/>
            <person name="Op den Camp H."/>
            <person name="Overmann J."/>
            <person name="Amann R."/>
            <person name="Jetten M.S.M."/>
            <person name="Mascher T."/>
            <person name="Medema M.H."/>
            <person name="Devos D.P."/>
            <person name="Kaster A.-K."/>
            <person name="Ovreas L."/>
            <person name="Rohde M."/>
            <person name="Galperin M.Y."/>
            <person name="Jogler C."/>
        </authorList>
    </citation>
    <scope>NUCLEOTIDE SEQUENCE [LARGE SCALE GENOMIC DNA]</scope>
    <source>
        <strain evidence="2 3">V202</strain>
    </source>
</reference>
<evidence type="ECO:0000256" key="1">
    <source>
        <dbReference type="ARBA" id="ARBA00001954"/>
    </source>
</evidence>
<keyword evidence="2" id="KW-0223">Dioxygenase</keyword>
<keyword evidence="3" id="KW-1185">Reference proteome</keyword>
<proteinExistence type="predicted"/>